<protein>
    <submittedName>
        <fullName evidence="1">Uncharacterized protein</fullName>
    </submittedName>
</protein>
<reference evidence="1 2" key="1">
    <citation type="journal article" date="2018" name="PLoS ONE">
        <title>The draft genome of Kipferlia bialata reveals reductive genome evolution in fornicate parasites.</title>
        <authorList>
            <person name="Tanifuji G."/>
            <person name="Takabayashi S."/>
            <person name="Kume K."/>
            <person name="Takagi M."/>
            <person name="Nakayama T."/>
            <person name="Kamikawa R."/>
            <person name="Inagaki Y."/>
            <person name="Hashimoto T."/>
        </authorList>
    </citation>
    <scope>NUCLEOTIDE SEQUENCE [LARGE SCALE GENOMIC DNA]</scope>
    <source>
        <strain evidence="1">NY0173</strain>
    </source>
</reference>
<dbReference type="EMBL" id="BDIP01011154">
    <property type="protein sequence ID" value="GCA65446.1"/>
    <property type="molecule type" value="Genomic_DNA"/>
</dbReference>
<name>A0A391P0J0_9EUKA</name>
<feature type="non-terminal residue" evidence="1">
    <location>
        <position position="1"/>
    </location>
</feature>
<feature type="non-terminal residue" evidence="1">
    <location>
        <position position="79"/>
    </location>
</feature>
<accession>A0A391P0J0</accession>
<gene>
    <name evidence="1" type="ORF">KIPB_017142</name>
</gene>
<keyword evidence="2" id="KW-1185">Reference proteome</keyword>
<evidence type="ECO:0000313" key="2">
    <source>
        <dbReference type="Proteomes" id="UP000265618"/>
    </source>
</evidence>
<evidence type="ECO:0000313" key="1">
    <source>
        <dbReference type="EMBL" id="GCA65446.1"/>
    </source>
</evidence>
<dbReference type="AlphaFoldDB" id="A0A391P0J0"/>
<comment type="caution">
    <text evidence="1">The sequence shown here is derived from an EMBL/GenBank/DDBJ whole genome shotgun (WGS) entry which is preliminary data.</text>
</comment>
<proteinExistence type="predicted"/>
<organism evidence="1 2">
    <name type="scientific">Kipferlia bialata</name>
    <dbReference type="NCBI Taxonomy" id="797122"/>
    <lineage>
        <taxon>Eukaryota</taxon>
        <taxon>Metamonada</taxon>
        <taxon>Carpediemonas-like organisms</taxon>
        <taxon>Kipferlia</taxon>
    </lineage>
</organism>
<dbReference type="Proteomes" id="UP000265618">
    <property type="component" value="Unassembled WGS sequence"/>
</dbReference>
<sequence length="79" mass="8730">CEAGARLLRVAETLAPRQTAALELVRQYTEVPAVGPDDVAEAEYEVSVAQLSLKRPKITDTEKKQLSRHLATLEKKVQT</sequence>